<keyword evidence="3" id="KW-1185">Reference proteome</keyword>
<keyword evidence="1" id="KW-0472">Membrane</keyword>
<sequence length="54" mass="6160">MTAVIIPIIITAAFIYSRCLNFLEKKFKQAHVRDGFICYFPTILNDVGRVDALL</sequence>
<dbReference type="EMBL" id="RBXN01000011">
    <property type="protein sequence ID" value="RKT49443.1"/>
    <property type="molecule type" value="Genomic_DNA"/>
</dbReference>
<evidence type="ECO:0000256" key="1">
    <source>
        <dbReference type="SAM" id="Phobius"/>
    </source>
</evidence>
<organism evidence="2 3">
    <name type="scientific">Coprobacter fastidiosus NSB1 = JCM 33896</name>
    <dbReference type="NCBI Taxonomy" id="1349822"/>
    <lineage>
        <taxon>Bacteria</taxon>
        <taxon>Pseudomonadati</taxon>
        <taxon>Bacteroidota</taxon>
        <taxon>Bacteroidia</taxon>
        <taxon>Bacteroidales</taxon>
        <taxon>Barnesiellaceae</taxon>
        <taxon>Coprobacter</taxon>
    </lineage>
</organism>
<keyword evidence="1" id="KW-1133">Transmembrane helix</keyword>
<proteinExistence type="predicted"/>
<name>A0A495VLX3_9BACT</name>
<accession>A0A495VLX3</accession>
<reference evidence="2 3" key="1">
    <citation type="submission" date="2018-10" db="EMBL/GenBank/DDBJ databases">
        <title>Genomic Encyclopedia of Archaeal and Bacterial Type Strains, Phase II (KMG-II): from individual species to whole genera.</title>
        <authorList>
            <person name="Goeker M."/>
        </authorList>
    </citation>
    <scope>NUCLEOTIDE SEQUENCE [LARGE SCALE GENOMIC DNA]</scope>
    <source>
        <strain evidence="2 3">NSB1</strain>
    </source>
</reference>
<dbReference type="AlphaFoldDB" id="A0A495VLX3"/>
<keyword evidence="1" id="KW-0812">Transmembrane</keyword>
<protein>
    <submittedName>
        <fullName evidence="2">Uncharacterized protein</fullName>
    </submittedName>
</protein>
<gene>
    <name evidence="2" type="ORF">BC742_2641</name>
</gene>
<feature type="transmembrane region" description="Helical" evidence="1">
    <location>
        <begin position="6"/>
        <end position="23"/>
    </location>
</feature>
<comment type="caution">
    <text evidence="2">The sequence shown here is derived from an EMBL/GenBank/DDBJ whole genome shotgun (WGS) entry which is preliminary data.</text>
</comment>
<evidence type="ECO:0000313" key="2">
    <source>
        <dbReference type="EMBL" id="RKT49443.1"/>
    </source>
</evidence>
<evidence type="ECO:0000313" key="3">
    <source>
        <dbReference type="Proteomes" id="UP000269493"/>
    </source>
</evidence>
<dbReference type="Proteomes" id="UP000269493">
    <property type="component" value="Unassembled WGS sequence"/>
</dbReference>